<evidence type="ECO:0000313" key="3">
    <source>
        <dbReference type="EMBL" id="MEI2453091.1"/>
    </source>
</evidence>
<dbReference type="Pfam" id="PF01381">
    <property type="entry name" value="HTH_3"/>
    <property type="match status" value="1"/>
</dbReference>
<sequence length="142" mass="15675">MIAKEAKLKNDMVRIARKEARLLIAPLLERIAAQKKELIALKRGRPLPSSPARQGARGPRRPSQVSLQEARDWFSAQALVELRARLDLSAAQLGRLAGSSVGSIYLWESGKTPSDNFVVKLASLRKIGKRRARQLLEATAAQ</sequence>
<evidence type="ECO:0000259" key="2">
    <source>
        <dbReference type="PROSITE" id="PS50943"/>
    </source>
</evidence>
<dbReference type="SUPFAM" id="SSF47413">
    <property type="entry name" value="lambda repressor-like DNA-binding domains"/>
    <property type="match status" value="1"/>
</dbReference>
<feature type="compositionally biased region" description="Low complexity" evidence="1">
    <location>
        <begin position="50"/>
        <end position="64"/>
    </location>
</feature>
<feature type="domain" description="HTH cro/C1-type" evidence="2">
    <location>
        <begin position="79"/>
        <end position="124"/>
    </location>
</feature>
<comment type="caution">
    <text evidence="3">The sequence shown here is derived from an EMBL/GenBank/DDBJ whole genome shotgun (WGS) entry which is preliminary data.</text>
</comment>
<gene>
    <name evidence="3" type="ORF">V2J18_00210</name>
</gene>
<dbReference type="CDD" id="cd00093">
    <property type="entry name" value="HTH_XRE"/>
    <property type="match status" value="1"/>
</dbReference>
<reference evidence="3 4" key="1">
    <citation type="submission" date="2024-02" db="EMBL/GenBank/DDBJ databases">
        <title>Lysobacter Genome Sequencing and Mining.</title>
        <authorList>
            <person name="Bierman J."/>
            <person name="Walker M.C."/>
        </authorList>
    </citation>
    <scope>NUCLEOTIDE SEQUENCE [LARGE SCALE GENOMIC DNA]</scope>
    <source>
        <strain evidence="3 4">PB6250</strain>
    </source>
</reference>
<dbReference type="InterPro" id="IPR001387">
    <property type="entry name" value="Cro/C1-type_HTH"/>
</dbReference>
<dbReference type="PROSITE" id="PS50943">
    <property type="entry name" value="HTH_CROC1"/>
    <property type="match status" value="1"/>
</dbReference>
<dbReference type="InterPro" id="IPR010982">
    <property type="entry name" value="Lambda_DNA-bd_dom_sf"/>
</dbReference>
<name>A0ABU8CWE5_9GAMM</name>
<evidence type="ECO:0000256" key="1">
    <source>
        <dbReference type="SAM" id="MobiDB-lite"/>
    </source>
</evidence>
<dbReference type="RefSeq" id="WP_336130512.1">
    <property type="nucleotide sequence ID" value="NZ_JBANDL010000002.1"/>
</dbReference>
<organism evidence="3 4">
    <name type="scientific">Lysobacter firmicutimachus</name>
    <dbReference type="NCBI Taxonomy" id="1792846"/>
    <lineage>
        <taxon>Bacteria</taxon>
        <taxon>Pseudomonadati</taxon>
        <taxon>Pseudomonadota</taxon>
        <taxon>Gammaproteobacteria</taxon>
        <taxon>Lysobacterales</taxon>
        <taxon>Lysobacteraceae</taxon>
        <taxon>Lysobacter</taxon>
    </lineage>
</organism>
<evidence type="ECO:0000313" key="4">
    <source>
        <dbReference type="Proteomes" id="UP001387215"/>
    </source>
</evidence>
<accession>A0ABU8CWE5</accession>
<proteinExistence type="predicted"/>
<dbReference type="EMBL" id="JBANDL010000002">
    <property type="protein sequence ID" value="MEI2453091.1"/>
    <property type="molecule type" value="Genomic_DNA"/>
</dbReference>
<dbReference type="Proteomes" id="UP001387215">
    <property type="component" value="Unassembled WGS sequence"/>
</dbReference>
<protein>
    <submittedName>
        <fullName evidence="3">Helix-turn-helix transcriptional regulator</fullName>
    </submittedName>
</protein>
<keyword evidence="4" id="KW-1185">Reference proteome</keyword>
<feature type="region of interest" description="Disordered" evidence="1">
    <location>
        <begin position="42"/>
        <end position="65"/>
    </location>
</feature>
<dbReference type="Gene3D" id="1.10.260.40">
    <property type="entry name" value="lambda repressor-like DNA-binding domains"/>
    <property type="match status" value="1"/>
</dbReference>